<keyword evidence="4" id="KW-0934">Plastid</keyword>
<keyword evidence="5 8" id="KW-1133">Transmembrane helix</keyword>
<sequence>MASLSLSAPCNLRFHRLPNSRSRSLKSPSEIVQSTTKHNSASHPSRASSLSNPLRKPYLGVLQSSFASRVSQSATRRFIVRASASSAVAPAEPWQGASLKPLMASITTGFILWILPVPSGVTKNAWQLLAIFLATIVGIITQPLPLGAVALMGLGASVLTKTLTFAAAFSAFGDPIPWLIALAFFFARGFIKTGLGNRIAYQFVSMFGSSSLGLGYSLVFSEALLAPAIPSVSARAGGIFLPLVKSLCVACGSNVGDGSENRLGAWLMLTCFQTSVISSSMFLTAMAANPLSANLTYNTIKQTIGWTDWAKAAIVPGLASLVIVPFLLYLIYPPTVKSSPDAPKLAREKLEKMGPMSKNEKIMAATLLLTVGLWVFGGVLNVDAVTAAILGLSVLLITGVVTWKECLSEAVAWDTLTWFAALIAMAGYLNKYGLISWFSETVVKVVGGLGLSWQLSFGILVLLYFYSHYFFASGAAHIGAMFTAFLSVASALGTPPLLGAMVLSFLSNLMGGLTHYGIGSAPVFYGANYVPLAKWWGYGFLISVVNIVIWLGVGGVWWKAIGLW</sequence>
<feature type="transmembrane region" description="Helical" evidence="8">
    <location>
        <begin position="128"/>
        <end position="151"/>
    </location>
</feature>
<comment type="subcellular location">
    <subcellularLocation>
        <location evidence="1">Plastid</location>
        <location evidence="1">Chloroplast inner membrane</location>
        <topology evidence="1">Multi-pass membrane protein</topology>
    </subcellularLocation>
</comment>
<protein>
    <submittedName>
        <fullName evidence="9">Uncharacterized protein</fullName>
    </submittedName>
</protein>
<organism evidence="9 10">
    <name type="scientific">Stephania yunnanensis</name>
    <dbReference type="NCBI Taxonomy" id="152371"/>
    <lineage>
        <taxon>Eukaryota</taxon>
        <taxon>Viridiplantae</taxon>
        <taxon>Streptophyta</taxon>
        <taxon>Embryophyta</taxon>
        <taxon>Tracheophyta</taxon>
        <taxon>Spermatophyta</taxon>
        <taxon>Magnoliopsida</taxon>
        <taxon>Ranunculales</taxon>
        <taxon>Menispermaceae</taxon>
        <taxon>Menispermoideae</taxon>
        <taxon>Cissampelideae</taxon>
        <taxon>Stephania</taxon>
    </lineage>
</organism>
<feature type="transmembrane region" description="Helical" evidence="8">
    <location>
        <begin position="163"/>
        <end position="187"/>
    </location>
</feature>
<name>A0AAP0P3E5_9MAGN</name>
<evidence type="ECO:0000256" key="7">
    <source>
        <dbReference type="SAM" id="MobiDB-lite"/>
    </source>
</evidence>
<feature type="region of interest" description="Disordered" evidence="7">
    <location>
        <begin position="19"/>
        <end position="52"/>
    </location>
</feature>
<feature type="compositionally biased region" description="Polar residues" evidence="7">
    <location>
        <begin position="19"/>
        <end position="37"/>
    </location>
</feature>
<comment type="caution">
    <text evidence="9">The sequence shown here is derived from an EMBL/GenBank/DDBJ whole genome shotgun (WGS) entry which is preliminary data.</text>
</comment>
<dbReference type="GO" id="GO:0009706">
    <property type="term" value="C:chloroplast inner membrane"/>
    <property type="evidence" value="ECO:0007669"/>
    <property type="project" value="UniProtKB-SubCell"/>
</dbReference>
<dbReference type="PANTHER" id="PTHR42826">
    <property type="entry name" value="DICARBOXYLATE TRANSPORTER 2.1, CHLOROPLASTIC"/>
    <property type="match status" value="1"/>
</dbReference>
<dbReference type="AlphaFoldDB" id="A0AAP0P3E5"/>
<evidence type="ECO:0000256" key="6">
    <source>
        <dbReference type="ARBA" id="ARBA00023136"/>
    </source>
</evidence>
<feature type="transmembrane region" description="Helical" evidence="8">
    <location>
        <begin position="263"/>
        <end position="289"/>
    </location>
</feature>
<evidence type="ECO:0000313" key="9">
    <source>
        <dbReference type="EMBL" id="KAK9128679.1"/>
    </source>
</evidence>
<feature type="transmembrane region" description="Helical" evidence="8">
    <location>
        <begin position="478"/>
        <end position="506"/>
    </location>
</feature>
<evidence type="ECO:0000256" key="2">
    <source>
        <dbReference type="ARBA" id="ARBA00007349"/>
    </source>
</evidence>
<keyword evidence="6 8" id="KW-0472">Membrane</keyword>
<dbReference type="EMBL" id="JBBNAF010000007">
    <property type="protein sequence ID" value="KAK9128679.1"/>
    <property type="molecule type" value="Genomic_DNA"/>
</dbReference>
<keyword evidence="10" id="KW-1185">Reference proteome</keyword>
<reference evidence="9 10" key="1">
    <citation type="submission" date="2024-01" db="EMBL/GenBank/DDBJ databases">
        <title>Genome assemblies of Stephania.</title>
        <authorList>
            <person name="Yang L."/>
        </authorList>
    </citation>
    <scope>NUCLEOTIDE SEQUENCE [LARGE SCALE GENOMIC DNA]</scope>
    <source>
        <strain evidence="9">YNDBR</strain>
        <tissue evidence="9">Leaf</tissue>
    </source>
</reference>
<evidence type="ECO:0000256" key="3">
    <source>
        <dbReference type="ARBA" id="ARBA00022692"/>
    </source>
</evidence>
<dbReference type="CDD" id="cd00625">
    <property type="entry name" value="ArsB_NhaD_permease"/>
    <property type="match status" value="1"/>
</dbReference>
<dbReference type="Pfam" id="PF00939">
    <property type="entry name" value="Na_sulph_symp"/>
    <property type="match status" value="1"/>
</dbReference>
<evidence type="ECO:0000256" key="5">
    <source>
        <dbReference type="ARBA" id="ARBA00022989"/>
    </source>
</evidence>
<keyword evidence="4" id="KW-1001">Plastid inner membrane</keyword>
<feature type="transmembrane region" description="Helical" evidence="8">
    <location>
        <begin position="362"/>
        <end position="379"/>
    </location>
</feature>
<evidence type="ECO:0000256" key="1">
    <source>
        <dbReference type="ARBA" id="ARBA00004478"/>
    </source>
</evidence>
<feature type="transmembrane region" description="Helical" evidence="8">
    <location>
        <begin position="410"/>
        <end position="429"/>
    </location>
</feature>
<dbReference type="Proteomes" id="UP001420932">
    <property type="component" value="Unassembled WGS sequence"/>
</dbReference>
<dbReference type="NCBIfam" id="TIGR00785">
    <property type="entry name" value="dass"/>
    <property type="match status" value="1"/>
</dbReference>
<feature type="transmembrane region" description="Helical" evidence="8">
    <location>
        <begin position="102"/>
        <end position="121"/>
    </location>
</feature>
<evidence type="ECO:0000256" key="4">
    <source>
        <dbReference type="ARBA" id="ARBA00022780"/>
    </source>
</evidence>
<feature type="transmembrane region" description="Helical" evidence="8">
    <location>
        <begin position="535"/>
        <end position="558"/>
    </location>
</feature>
<dbReference type="GO" id="GO:0015140">
    <property type="term" value="F:malate transmembrane transporter activity"/>
    <property type="evidence" value="ECO:0007669"/>
    <property type="project" value="UniProtKB-ARBA"/>
</dbReference>
<feature type="transmembrane region" description="Helical" evidence="8">
    <location>
        <begin position="441"/>
        <end position="466"/>
    </location>
</feature>
<feature type="transmembrane region" description="Helical" evidence="8">
    <location>
        <begin position="385"/>
        <end position="403"/>
    </location>
</feature>
<feature type="compositionally biased region" description="Low complexity" evidence="7">
    <location>
        <begin position="38"/>
        <end position="52"/>
    </location>
</feature>
<dbReference type="InterPro" id="IPR030676">
    <property type="entry name" value="CitT-rel"/>
</dbReference>
<gene>
    <name evidence="9" type="ORF">Syun_017476</name>
</gene>
<dbReference type="InterPro" id="IPR001898">
    <property type="entry name" value="SLC13A/DASS"/>
</dbReference>
<evidence type="ECO:0000313" key="10">
    <source>
        <dbReference type="Proteomes" id="UP001420932"/>
    </source>
</evidence>
<evidence type="ECO:0000256" key="8">
    <source>
        <dbReference type="SAM" id="Phobius"/>
    </source>
</evidence>
<proteinExistence type="inferred from homology"/>
<keyword evidence="3 8" id="KW-0812">Transmembrane</keyword>
<accession>A0AAP0P3E5</accession>
<feature type="transmembrane region" description="Helical" evidence="8">
    <location>
        <begin position="199"/>
        <end position="220"/>
    </location>
</feature>
<comment type="similarity">
    <text evidence="2">Belongs to the SLC13A/DASS transporter (TC 2.A.47) family. DIT1 subfamily.</text>
</comment>
<feature type="transmembrane region" description="Helical" evidence="8">
    <location>
        <begin position="309"/>
        <end position="332"/>
    </location>
</feature>